<dbReference type="PROSITE" id="PS50109">
    <property type="entry name" value="HIS_KIN"/>
    <property type="match status" value="1"/>
</dbReference>
<dbReference type="GO" id="GO:0009927">
    <property type="term" value="F:histidine phosphotransfer kinase activity"/>
    <property type="evidence" value="ECO:0007669"/>
    <property type="project" value="TreeGrafter"/>
</dbReference>
<evidence type="ECO:0000259" key="20">
    <source>
        <dbReference type="PROSITE" id="PS50885"/>
    </source>
</evidence>
<name>G8YVP6_PICSO</name>
<dbReference type="Gene3D" id="1.10.287.130">
    <property type="match status" value="1"/>
</dbReference>
<organism evidence="21 23">
    <name type="scientific">Pichia sorbitophila (strain ATCC MYA-4447 / BCRC 22081 / CBS 7064 / NBRC 10061 / NRRL Y-12695)</name>
    <name type="common">Hybrid yeast</name>
    <dbReference type="NCBI Taxonomy" id="559304"/>
    <lineage>
        <taxon>Eukaryota</taxon>
        <taxon>Fungi</taxon>
        <taxon>Dikarya</taxon>
        <taxon>Ascomycota</taxon>
        <taxon>Saccharomycotina</taxon>
        <taxon>Pichiomycetes</taxon>
        <taxon>Debaryomycetaceae</taxon>
        <taxon>Millerozyma</taxon>
    </lineage>
</organism>
<dbReference type="GO" id="GO:0005524">
    <property type="term" value="F:ATP binding"/>
    <property type="evidence" value="ECO:0007669"/>
    <property type="project" value="UniProtKB-KW"/>
</dbReference>
<dbReference type="HOGENOM" id="CLU_003731_0_0_1"/>
<keyword evidence="23" id="KW-1185">Reference proteome</keyword>
<dbReference type="PANTHER" id="PTHR43047:SF72">
    <property type="entry name" value="OSMOSENSING HISTIDINE PROTEIN KINASE SLN1"/>
    <property type="match status" value="1"/>
</dbReference>
<dbReference type="Pfam" id="PF00072">
    <property type="entry name" value="Response_reg"/>
    <property type="match status" value="1"/>
</dbReference>
<feature type="domain" description="Response regulatory" evidence="19">
    <location>
        <begin position="1080"/>
        <end position="1201"/>
    </location>
</feature>
<dbReference type="Gene3D" id="3.40.50.2300">
    <property type="match status" value="1"/>
</dbReference>
<gene>
    <name evidence="21" type="primary">Piso0_000534</name>
    <name evidence="21" type="ORF">GNLVRS01_PISO0A11462g</name>
    <name evidence="22" type="ORF">GNLVRS01_PISO0B11529g</name>
</gene>
<feature type="compositionally biased region" description="Polar residues" evidence="16">
    <location>
        <begin position="666"/>
        <end position="678"/>
    </location>
</feature>
<evidence type="ECO:0000259" key="18">
    <source>
        <dbReference type="PROSITE" id="PS50109"/>
    </source>
</evidence>
<evidence type="ECO:0000256" key="8">
    <source>
        <dbReference type="ARBA" id="ARBA00022777"/>
    </source>
</evidence>
<dbReference type="CDD" id="cd17546">
    <property type="entry name" value="REC_hyHK_CKI1_RcsC-like"/>
    <property type="match status" value="1"/>
</dbReference>
<evidence type="ECO:0000256" key="4">
    <source>
        <dbReference type="ARBA" id="ARBA00022553"/>
    </source>
</evidence>
<feature type="transmembrane region" description="Helical" evidence="17">
    <location>
        <begin position="338"/>
        <end position="361"/>
    </location>
</feature>
<dbReference type="EMBL" id="FO082058">
    <property type="protein sequence ID" value="CCE73490.1"/>
    <property type="molecule type" value="Genomic_DNA"/>
</dbReference>
<comment type="subcellular location">
    <subcellularLocation>
        <location evidence="2">Membrane</location>
    </subcellularLocation>
</comment>
<keyword evidence="8" id="KW-0418">Kinase</keyword>
<dbReference type="InterPro" id="IPR003660">
    <property type="entry name" value="HAMP_dom"/>
</dbReference>
<evidence type="ECO:0000256" key="15">
    <source>
        <dbReference type="SAM" id="Coils"/>
    </source>
</evidence>
<evidence type="ECO:0000256" key="10">
    <source>
        <dbReference type="ARBA" id="ARBA00022989"/>
    </source>
</evidence>
<evidence type="ECO:0000256" key="5">
    <source>
        <dbReference type="ARBA" id="ARBA00022679"/>
    </source>
</evidence>
<evidence type="ECO:0000256" key="11">
    <source>
        <dbReference type="ARBA" id="ARBA00023012"/>
    </source>
</evidence>
<evidence type="ECO:0000313" key="23">
    <source>
        <dbReference type="Proteomes" id="UP000005222"/>
    </source>
</evidence>
<reference evidence="21" key="1">
    <citation type="submission" date="2011-10" db="EMBL/GenBank/DDBJ databases">
        <authorList>
            <person name="Genoscope - CEA"/>
        </authorList>
    </citation>
    <scope>NUCLEOTIDE SEQUENCE</scope>
    <source>
        <strain evidence="21">CBS 7064</strain>
    </source>
</reference>
<feature type="region of interest" description="Disordered" evidence="16">
    <location>
        <begin position="958"/>
        <end position="1048"/>
    </location>
</feature>
<dbReference type="SMART" id="SM00448">
    <property type="entry name" value="REC"/>
    <property type="match status" value="1"/>
</dbReference>
<dbReference type="InterPro" id="IPR001789">
    <property type="entry name" value="Sig_transdc_resp-reg_receiver"/>
</dbReference>
<dbReference type="PROSITE" id="PS50110">
    <property type="entry name" value="RESPONSE_REGULATORY"/>
    <property type="match status" value="1"/>
</dbReference>
<dbReference type="SUPFAM" id="SSF55874">
    <property type="entry name" value="ATPase domain of HSP90 chaperone/DNA topoisomerase II/histidine kinase"/>
    <property type="match status" value="2"/>
</dbReference>
<dbReference type="InterPro" id="IPR003594">
    <property type="entry name" value="HATPase_dom"/>
</dbReference>
<keyword evidence="4 14" id="KW-0597">Phosphoprotein</keyword>
<dbReference type="Proteomes" id="UP000005222">
    <property type="component" value="Chromosome B"/>
</dbReference>
<sequence>MKRLKIGITPQLIILVGFSSLFSLLILAIVTGVYYSHNLSQSGAEKLQVIAQLKTVQVKQAVDYTYYQLYWLSTKDSITSPLSSYRAGNNLQDIFVSSQKALDQFLTSSELFASARLYNLELNVVAEGYNNETRINNSTMQDLYPLDSSNLNRSSLNIASNGALFTGPYGNNSDLDATYFMGVTLPVYSNTSIIISKPFVSGYLTVITSCRSLEGVLNDTSVSTGSNTYDNNVIIIKPVYDSDYKNTSLANLVGYQAVFPSIKDSLDTNETYSIDSSSSVEQAIRHSSGASTDVKSSRGKSVANGFDRFDLDAYTSWYIIVEQDRSVFLTPFKKFRSIIIGVVIGIGVFMCLVTFPLAVLFTSPITKLKEATESITKSKKKKHMDTNDQTFKDGDASFDSHGGVVVSEKKISMNSSSSKNSMASNGIRLPSRITASKKFFKDELTELSDAFNIMIEELDKQYSNLEDRVKLRTKELEASKIEAEAANEAKTVFIANISHELRTPLNGILGMTAIGMHERDNKRIQDSLRLIYRSGELLLHILTELLTYSKNTLNRSKLEESDFQILDVVYQVQSIFSKLAIDQRVNLIITLKPNVIRKLILFGDSNRIIQVVMNLVSNSLKFTPVDGTVDVTFKLLGIYDEELSKKDDYKKVYVKQMKKETKDSPHLSNYESNLQNESPDGLLSSKETVKTKNLPNTSGSSSENPTNDITFDHLNDSCSVSTLSTTEYENTIFNSQFKSIREVSNPNSLNADQTDVYSNSNNSYKDFHTAEELPEANDLKKKSSGNSVDGNSEKRNFKNVSKTEPLENKRDSIVSFGSSKSKNEITKNDKVYKIRRLYQPRKWAIQIEVTDTGPGIEPDLQEKVFDPFTQGDQTLSRSYGGTGLGLSICRQLATMMKGTLTLKSAIGEGSTFTLTIPLLQSGEIEVKDENMVSFCDDIFNPNAASNKKVTFNEDILEVGSKPHNSNFSKPPSYPGKSTTYSHPLPIPNQEEDKRSEAVKENTPTEGKLNETSDTPNVAADGTLVNSTPKNTASTSENPGSKTYLGKPSLLATSSTGTANSIVSEINGAQSKAFKGQFHLKILIAEDNLVNQEVVGRMLNLEGFDSIRMACNGAEAVDFVKESMEESEPYDLIFMDIQMPKVDGLLASKMIRNDLQFKNPIIALTAFADESNFKECLNAGMSGFLAKPIRRTNLRKIIIEFCPQYRDEIVTIPETQKNEDKN</sequence>
<evidence type="ECO:0000313" key="21">
    <source>
        <dbReference type="EMBL" id="CCE72929.1"/>
    </source>
</evidence>
<dbReference type="OMA" id="WGDSNRI"/>
<evidence type="ECO:0000256" key="7">
    <source>
        <dbReference type="ARBA" id="ARBA00022741"/>
    </source>
</evidence>
<feature type="modified residue" description="4-aspartylphosphate" evidence="14">
    <location>
        <position position="1135"/>
    </location>
</feature>
<keyword evidence="5" id="KW-0808">Transferase</keyword>
<dbReference type="SUPFAM" id="SSF52172">
    <property type="entry name" value="CheY-like"/>
    <property type="match status" value="1"/>
</dbReference>
<evidence type="ECO:0000256" key="9">
    <source>
        <dbReference type="ARBA" id="ARBA00022840"/>
    </source>
</evidence>
<feature type="region of interest" description="Disordered" evidence="16">
    <location>
        <begin position="771"/>
        <end position="804"/>
    </location>
</feature>
<dbReference type="Pfam" id="PF00512">
    <property type="entry name" value="HisKA"/>
    <property type="match status" value="1"/>
</dbReference>
<dbReference type="GO" id="GO:0005886">
    <property type="term" value="C:plasma membrane"/>
    <property type="evidence" value="ECO:0007669"/>
    <property type="project" value="TreeGrafter"/>
</dbReference>
<keyword evidence="12 17" id="KW-0472">Membrane</keyword>
<dbReference type="EC" id="2.7.13.3" evidence="3"/>
<comment type="catalytic activity">
    <reaction evidence="1">
        <text>ATP + protein L-histidine = ADP + protein N-phospho-L-histidine.</text>
        <dbReference type="EC" id="2.7.13.3"/>
    </reaction>
</comment>
<evidence type="ECO:0000256" key="16">
    <source>
        <dbReference type="SAM" id="MobiDB-lite"/>
    </source>
</evidence>
<dbReference type="FunCoup" id="G8YVP6">
    <property type="interactions" value="296"/>
</dbReference>
<keyword evidence="10 17" id="KW-1133">Transmembrane helix</keyword>
<dbReference type="PROSITE" id="PS50885">
    <property type="entry name" value="HAMP"/>
    <property type="match status" value="1"/>
</dbReference>
<keyword evidence="9" id="KW-0067">ATP-binding</keyword>
<dbReference type="OrthoDB" id="60033at2759"/>
<dbReference type="Gene3D" id="3.30.565.10">
    <property type="entry name" value="Histidine kinase-like ATPase, C-terminal domain"/>
    <property type="match status" value="2"/>
</dbReference>
<dbReference type="Pfam" id="PF02518">
    <property type="entry name" value="HATPase_c"/>
    <property type="match status" value="1"/>
</dbReference>
<dbReference type="GO" id="GO:0007234">
    <property type="term" value="P:osmosensory signaling via phosphorelay pathway"/>
    <property type="evidence" value="ECO:0007669"/>
    <property type="project" value="UniProtKB-ARBA"/>
</dbReference>
<proteinExistence type="predicted"/>
<feature type="compositionally biased region" description="Polar residues" evidence="16">
    <location>
        <begin position="962"/>
        <end position="981"/>
    </location>
</feature>
<keyword evidence="15" id="KW-0175">Coiled coil</keyword>
<dbReference type="SMART" id="SM00388">
    <property type="entry name" value="HisKA"/>
    <property type="match status" value="1"/>
</dbReference>
<keyword evidence="13" id="KW-0325">Glycoprotein</keyword>
<dbReference type="GO" id="GO:1900445">
    <property type="term" value="P:positive regulation of filamentous growth of a population of unicellular organisms in response to biotic stimulus"/>
    <property type="evidence" value="ECO:0007669"/>
    <property type="project" value="UniProtKB-ARBA"/>
</dbReference>
<dbReference type="InterPro" id="IPR004358">
    <property type="entry name" value="Sig_transdc_His_kin-like_C"/>
</dbReference>
<evidence type="ECO:0000256" key="2">
    <source>
        <dbReference type="ARBA" id="ARBA00004370"/>
    </source>
</evidence>
<feature type="domain" description="HAMP" evidence="20">
    <location>
        <begin position="429"/>
        <end position="463"/>
    </location>
</feature>
<evidence type="ECO:0000256" key="13">
    <source>
        <dbReference type="ARBA" id="ARBA00023180"/>
    </source>
</evidence>
<dbReference type="EMBL" id="FO082059">
    <property type="protein sequence ID" value="CCE72929.1"/>
    <property type="molecule type" value="Genomic_DNA"/>
</dbReference>
<evidence type="ECO:0000259" key="19">
    <source>
        <dbReference type="PROSITE" id="PS50110"/>
    </source>
</evidence>
<feature type="region of interest" description="Disordered" evidence="16">
    <location>
        <begin position="691"/>
        <end position="710"/>
    </location>
</feature>
<dbReference type="SUPFAM" id="SSF47384">
    <property type="entry name" value="Homodimeric domain of signal transducing histidine kinase"/>
    <property type="match status" value="1"/>
</dbReference>
<evidence type="ECO:0000256" key="6">
    <source>
        <dbReference type="ARBA" id="ARBA00022692"/>
    </source>
</evidence>
<feature type="compositionally biased region" description="Polar residues" evidence="16">
    <location>
        <begin position="1023"/>
        <end position="1040"/>
    </location>
</feature>
<keyword evidence="11" id="KW-0902">Two-component regulatory system</keyword>
<dbReference type="InterPro" id="IPR005467">
    <property type="entry name" value="His_kinase_dom"/>
</dbReference>
<dbReference type="CDD" id="cd00082">
    <property type="entry name" value="HisKA"/>
    <property type="match status" value="1"/>
</dbReference>
<evidence type="ECO:0000256" key="17">
    <source>
        <dbReference type="SAM" id="Phobius"/>
    </source>
</evidence>
<dbReference type="FunFam" id="3.40.50.2300:FF:000289">
    <property type="entry name" value="Osmosensing histidine protein kinase SLN1"/>
    <property type="match status" value="1"/>
</dbReference>
<feature type="coiled-coil region" evidence="15">
    <location>
        <begin position="448"/>
        <end position="475"/>
    </location>
</feature>
<dbReference type="eggNOG" id="KOG0519">
    <property type="taxonomic scope" value="Eukaryota"/>
</dbReference>
<dbReference type="PRINTS" id="PR00344">
    <property type="entry name" value="BCTRLSENSOR"/>
</dbReference>
<evidence type="ECO:0000256" key="1">
    <source>
        <dbReference type="ARBA" id="ARBA00000085"/>
    </source>
</evidence>
<feature type="domain" description="Histidine kinase" evidence="18">
    <location>
        <begin position="496"/>
        <end position="920"/>
    </location>
</feature>
<dbReference type="STRING" id="559304.G8YVP6"/>
<feature type="region of interest" description="Disordered" evidence="16">
    <location>
        <begin position="660"/>
        <end position="685"/>
    </location>
</feature>
<dbReference type="InterPro" id="IPR036890">
    <property type="entry name" value="HATPase_C_sf"/>
</dbReference>
<evidence type="ECO:0000256" key="3">
    <source>
        <dbReference type="ARBA" id="ARBA00012438"/>
    </source>
</evidence>
<feature type="compositionally biased region" description="Polar residues" evidence="16">
    <location>
        <begin position="1001"/>
        <end position="1015"/>
    </location>
</feature>
<dbReference type="FunFam" id="1.10.287.130:FF:000004">
    <property type="entry name" value="Ethylene receptor 1"/>
    <property type="match status" value="1"/>
</dbReference>
<dbReference type="SMART" id="SM00387">
    <property type="entry name" value="HATPase_c"/>
    <property type="match status" value="1"/>
</dbReference>
<keyword evidence="7" id="KW-0547">Nucleotide-binding</keyword>
<evidence type="ECO:0000256" key="14">
    <source>
        <dbReference type="PROSITE-ProRule" id="PRU00169"/>
    </source>
</evidence>
<dbReference type="Gene3D" id="6.10.340.10">
    <property type="match status" value="1"/>
</dbReference>
<dbReference type="Proteomes" id="UP000005222">
    <property type="component" value="Chromosome A"/>
</dbReference>
<evidence type="ECO:0000313" key="22">
    <source>
        <dbReference type="EMBL" id="CCE73490.1"/>
    </source>
</evidence>
<evidence type="ECO:0000256" key="12">
    <source>
        <dbReference type="ARBA" id="ARBA00023136"/>
    </source>
</evidence>
<accession>G8YVP6</accession>
<dbReference type="AlphaFoldDB" id="G8YVP6"/>
<feature type="transmembrane region" description="Helical" evidence="17">
    <location>
        <begin position="12"/>
        <end position="35"/>
    </location>
</feature>
<protein>
    <recommendedName>
        <fullName evidence="3">histidine kinase</fullName>
        <ecNumber evidence="3">2.7.13.3</ecNumber>
    </recommendedName>
</protein>
<dbReference type="PANTHER" id="PTHR43047">
    <property type="entry name" value="TWO-COMPONENT HISTIDINE PROTEIN KINASE"/>
    <property type="match status" value="1"/>
</dbReference>
<feature type="compositionally biased region" description="Basic and acidic residues" evidence="16">
    <location>
        <begin position="990"/>
        <end position="999"/>
    </location>
</feature>
<reference evidence="23" key="2">
    <citation type="journal article" date="2012" name="G3 (Bethesda)">
        <title>Pichia sorbitophila, an interspecies yeast hybrid reveals early steps of genome resolution following polyploidization.</title>
        <authorList>
            <person name="Leh Louis V."/>
            <person name="Despons L."/>
            <person name="Friedrich A."/>
            <person name="Martin T."/>
            <person name="Durrens P."/>
            <person name="Casaregola S."/>
            <person name="Neuveglise C."/>
            <person name="Fairhead C."/>
            <person name="Marck C."/>
            <person name="Cruz J.A."/>
            <person name="Straub M.L."/>
            <person name="Kugler V."/>
            <person name="Sacerdot C."/>
            <person name="Uzunov Z."/>
            <person name="Thierry A."/>
            <person name="Weiss S."/>
            <person name="Bleykasten C."/>
            <person name="De Montigny J."/>
            <person name="Jacques N."/>
            <person name="Jung P."/>
            <person name="Lemaire M."/>
            <person name="Mallet S."/>
            <person name="Morel G."/>
            <person name="Richard G.F."/>
            <person name="Sarkar A."/>
            <person name="Savel G."/>
            <person name="Schacherer J."/>
            <person name="Seret M.L."/>
            <person name="Talla E."/>
            <person name="Samson G."/>
            <person name="Jubin C."/>
            <person name="Poulain J."/>
            <person name="Vacherie B."/>
            <person name="Barbe V."/>
            <person name="Pelletier E."/>
            <person name="Sherman D.J."/>
            <person name="Westhof E."/>
            <person name="Weissenbach J."/>
            <person name="Baret P.V."/>
            <person name="Wincker P."/>
            <person name="Gaillardin C."/>
            <person name="Dujon B."/>
            <person name="Souciet J.L."/>
        </authorList>
    </citation>
    <scope>NUCLEOTIDE SEQUENCE [LARGE SCALE GENOMIC DNA]</scope>
    <source>
        <strain evidence="23">ATCC MYA-4447 / BCRC 22081 / CBS 7064 / NBRC 10061 / NRRL Y-12695</strain>
    </source>
</reference>
<feature type="compositionally biased region" description="Polar residues" evidence="16">
    <location>
        <begin position="691"/>
        <end position="709"/>
    </location>
</feature>
<dbReference type="GO" id="GO:0036180">
    <property type="term" value="P:filamentous growth of a population of unicellular organisms in response to biotic stimulus"/>
    <property type="evidence" value="ECO:0007669"/>
    <property type="project" value="UniProtKB-ARBA"/>
</dbReference>
<dbReference type="InterPro" id="IPR003661">
    <property type="entry name" value="HisK_dim/P_dom"/>
</dbReference>
<feature type="compositionally biased region" description="Basic and acidic residues" evidence="16">
    <location>
        <begin position="771"/>
        <end position="781"/>
    </location>
</feature>
<dbReference type="InterPro" id="IPR011006">
    <property type="entry name" value="CheY-like_superfamily"/>
</dbReference>
<keyword evidence="6 17" id="KW-0812">Transmembrane</keyword>
<dbReference type="InterPro" id="IPR036097">
    <property type="entry name" value="HisK_dim/P_sf"/>
</dbReference>
<dbReference type="GO" id="GO:0000155">
    <property type="term" value="F:phosphorelay sensor kinase activity"/>
    <property type="evidence" value="ECO:0007669"/>
    <property type="project" value="InterPro"/>
</dbReference>
<dbReference type="InParanoid" id="G8YVP6"/>